<dbReference type="RefSeq" id="WP_317560462.1">
    <property type="nucleotide sequence ID" value="NZ_JAWLIP010000001.1"/>
</dbReference>
<dbReference type="CDD" id="cd05344">
    <property type="entry name" value="BKR_like_SDR_like"/>
    <property type="match status" value="1"/>
</dbReference>
<dbReference type="Pfam" id="PF13561">
    <property type="entry name" value="adh_short_C2"/>
    <property type="match status" value="1"/>
</dbReference>
<protein>
    <submittedName>
        <fullName evidence="2">SDR family oxidoreductase</fullName>
    </submittedName>
</protein>
<evidence type="ECO:0000313" key="2">
    <source>
        <dbReference type="EMBL" id="MDV6225348.1"/>
    </source>
</evidence>
<dbReference type="InterPro" id="IPR050259">
    <property type="entry name" value="SDR"/>
</dbReference>
<sequence length="260" mass="27126">MDLGLNNKRALVLGASRGLGAAIAEGLAREGATVIAAARSKDKIEAWAGKLPDGAGAVEACALDISDLAAIDELADRLLAEGGIDILVNNTGGPPPSSAVDAGRSDWISNFETMAANVFHLTGRLLPPMRERKWGRILTVTSSGVEQPIPMLALSNGIRSAIVGWSKTLATEIARDGVTVNILMPGRIHTQRVVELDTAAANRSGKPVEEVSAAAADTIPMGRYGDPEEFANMAVFLASERASYVTGTKIRIDGGATRSV</sequence>
<keyword evidence="3" id="KW-1185">Reference proteome</keyword>
<dbReference type="PRINTS" id="PR00081">
    <property type="entry name" value="GDHRDH"/>
</dbReference>
<organism evidence="2 3">
    <name type="scientific">Nitratireductor aquimarinus</name>
    <dbReference type="NCBI Taxonomy" id="889300"/>
    <lineage>
        <taxon>Bacteria</taxon>
        <taxon>Pseudomonadati</taxon>
        <taxon>Pseudomonadota</taxon>
        <taxon>Alphaproteobacteria</taxon>
        <taxon>Hyphomicrobiales</taxon>
        <taxon>Phyllobacteriaceae</taxon>
        <taxon>Nitratireductor</taxon>
    </lineage>
</organism>
<comment type="similarity">
    <text evidence="1">Belongs to the short-chain dehydrogenases/reductases (SDR) family.</text>
</comment>
<accession>A0ABU4AGG9</accession>
<name>A0ABU4AGG9_9HYPH</name>
<dbReference type="InterPro" id="IPR002347">
    <property type="entry name" value="SDR_fam"/>
</dbReference>
<dbReference type="PANTHER" id="PTHR42879">
    <property type="entry name" value="3-OXOACYL-(ACYL-CARRIER-PROTEIN) REDUCTASE"/>
    <property type="match status" value="1"/>
</dbReference>
<dbReference type="EMBL" id="JAWLIP010000001">
    <property type="protein sequence ID" value="MDV6225348.1"/>
    <property type="molecule type" value="Genomic_DNA"/>
</dbReference>
<dbReference type="SUPFAM" id="SSF51735">
    <property type="entry name" value="NAD(P)-binding Rossmann-fold domains"/>
    <property type="match status" value="1"/>
</dbReference>
<proteinExistence type="inferred from homology"/>
<reference evidence="2 3" key="1">
    <citation type="submission" date="2023-10" db="EMBL/GenBank/DDBJ databases">
        <authorList>
            <person name="Venkata Ramana C."/>
            <person name="Sasikala C."/>
            <person name="Dhurka M."/>
        </authorList>
    </citation>
    <scope>NUCLEOTIDE SEQUENCE [LARGE SCALE GENOMIC DNA]</scope>
    <source>
        <strain evidence="2 3">KCTC 32151</strain>
    </source>
</reference>
<dbReference type="InterPro" id="IPR036291">
    <property type="entry name" value="NAD(P)-bd_dom_sf"/>
</dbReference>
<evidence type="ECO:0000313" key="3">
    <source>
        <dbReference type="Proteomes" id="UP001185659"/>
    </source>
</evidence>
<dbReference type="Gene3D" id="3.40.50.720">
    <property type="entry name" value="NAD(P)-binding Rossmann-like Domain"/>
    <property type="match status" value="1"/>
</dbReference>
<evidence type="ECO:0000256" key="1">
    <source>
        <dbReference type="ARBA" id="ARBA00006484"/>
    </source>
</evidence>
<comment type="caution">
    <text evidence="2">The sequence shown here is derived from an EMBL/GenBank/DDBJ whole genome shotgun (WGS) entry which is preliminary data.</text>
</comment>
<dbReference type="PANTHER" id="PTHR42879:SF6">
    <property type="entry name" value="NADPH-DEPENDENT REDUCTASE BACG"/>
    <property type="match status" value="1"/>
</dbReference>
<gene>
    <name evidence="2" type="ORF">R2G56_03530</name>
</gene>
<dbReference type="Proteomes" id="UP001185659">
    <property type="component" value="Unassembled WGS sequence"/>
</dbReference>